<organism evidence="1 3">
    <name type="scientific">Didymodactylos carnosus</name>
    <dbReference type="NCBI Taxonomy" id="1234261"/>
    <lineage>
        <taxon>Eukaryota</taxon>
        <taxon>Metazoa</taxon>
        <taxon>Spiralia</taxon>
        <taxon>Gnathifera</taxon>
        <taxon>Rotifera</taxon>
        <taxon>Eurotatoria</taxon>
        <taxon>Bdelloidea</taxon>
        <taxon>Philodinida</taxon>
        <taxon>Philodinidae</taxon>
        <taxon>Didymodactylos</taxon>
    </lineage>
</organism>
<evidence type="ECO:0000313" key="2">
    <source>
        <dbReference type="EMBL" id="CAF3647123.1"/>
    </source>
</evidence>
<dbReference type="EMBL" id="CAJNOK010002489">
    <property type="protein sequence ID" value="CAF0862324.1"/>
    <property type="molecule type" value="Genomic_DNA"/>
</dbReference>
<name>A0A8S2D7B9_9BILA</name>
<dbReference type="Proteomes" id="UP000682733">
    <property type="component" value="Unassembled WGS sequence"/>
</dbReference>
<comment type="caution">
    <text evidence="1">The sequence shown here is derived from an EMBL/GenBank/DDBJ whole genome shotgun (WGS) entry which is preliminary data.</text>
</comment>
<proteinExistence type="predicted"/>
<dbReference type="EMBL" id="CAJOBA010002489">
    <property type="protein sequence ID" value="CAF3647123.1"/>
    <property type="molecule type" value="Genomic_DNA"/>
</dbReference>
<gene>
    <name evidence="1" type="ORF">OVA965_LOCUS7699</name>
    <name evidence="2" type="ORF">TMI583_LOCUS7694</name>
</gene>
<evidence type="ECO:0000313" key="1">
    <source>
        <dbReference type="EMBL" id="CAF0862324.1"/>
    </source>
</evidence>
<reference evidence="1" key="1">
    <citation type="submission" date="2021-02" db="EMBL/GenBank/DDBJ databases">
        <authorList>
            <person name="Nowell W R."/>
        </authorList>
    </citation>
    <scope>NUCLEOTIDE SEQUENCE</scope>
</reference>
<evidence type="ECO:0000313" key="3">
    <source>
        <dbReference type="Proteomes" id="UP000677228"/>
    </source>
</evidence>
<sequence length="257" mass="29810">MLTLENMASENYLYVGHILGELNMVNTLDVPPNDIFDLIVNGTVVINGLVERYEGKCDDLEELKVNLCIEYGLNDGHERVLQYFDNYVNQYCTLQKLGAPPHKLPFEKPSKILEVKVELELRTKQTISKTTDYLAKFIEKLKVLYQDVDCAEEHYELYLIESLTKSRKNIQSIFLKLEIADSSTNTFDNAFNKLCAKLADTFLIVYLEKDGQRSYYLVYCNIIKFDLTNLTKPEMLSIYLASYYAFDLTWLTKQKPI</sequence>
<protein>
    <submittedName>
        <fullName evidence="1">Uncharacterized protein</fullName>
    </submittedName>
</protein>
<accession>A0A8S2D7B9</accession>
<dbReference type="Proteomes" id="UP000677228">
    <property type="component" value="Unassembled WGS sequence"/>
</dbReference>
<dbReference type="AlphaFoldDB" id="A0A8S2D7B9"/>